<feature type="transmembrane region" description="Helical" evidence="2">
    <location>
        <begin position="425"/>
        <end position="451"/>
    </location>
</feature>
<feature type="domain" description="Ig-like" evidence="4">
    <location>
        <begin position="143"/>
        <end position="242"/>
    </location>
</feature>
<dbReference type="Pfam" id="PF07686">
    <property type="entry name" value="V-set"/>
    <property type="match status" value="1"/>
</dbReference>
<dbReference type="AlphaFoldDB" id="A0A9J7ZZP0"/>
<dbReference type="PANTHER" id="PTHR46484">
    <property type="entry name" value="SI:CH211-171H4.5-RELATED"/>
    <property type="match status" value="1"/>
</dbReference>
<proteinExistence type="predicted"/>
<keyword evidence="6" id="KW-1185">Reference proteome</keyword>
<dbReference type="InterPro" id="IPR036179">
    <property type="entry name" value="Ig-like_dom_sf"/>
</dbReference>
<keyword evidence="2" id="KW-0812">Transmembrane</keyword>
<dbReference type="Proteomes" id="UP001108240">
    <property type="component" value="Unplaced"/>
</dbReference>
<dbReference type="PANTHER" id="PTHR46484:SF3">
    <property type="entry name" value="MYELIN-ASSOCIATED GLYCOPROTEIN-LIKE"/>
    <property type="match status" value="1"/>
</dbReference>
<protein>
    <recommendedName>
        <fullName evidence="4">Ig-like domain-containing protein</fullName>
    </recommendedName>
</protein>
<evidence type="ECO:0000313" key="5">
    <source>
        <dbReference type="Ensembl" id="ENSCCRP00000138424.1"/>
    </source>
</evidence>
<keyword evidence="2" id="KW-0472">Membrane</keyword>
<sequence>MALDALIRIFTIMSASVFGTRAAVSVSVPGRVLALEGSCLVIPCSFSPAPAAQTMELQLVRSSTPFFMMLRRPVFSSERSDGVHPDFKERTALAGNISAGDCSVSISSIRSNDQNTYQLQMRERGQRSWPAGSKVNISVTGSPEPPELTDPGPVKEGQRLVLNCSARLSCPSDRPRLLWKWERGDPAGSSVHGDTELQRDTGWFPVLQTSLVFTVPRHTNPRVRCELEYPNNRRSSATREILVHFPPRDVWVQVVSAAVRLGGNALLLCSCKADPPVSEYQWWSVESGNTRILSKRTHTVRVYNVSRDTRVQCSAANRLGRASSRPTPLNAQYAPLILSRSSCDWDGTLLSCSCFVDSNPRPAVTWSVNGSHLPDGFNTSSSSYVNHTLTATLRGISDVPLRVECHAVSALGNHSHLLYEPHEDALIWTVIPTAGAVLLLLLLLLLLFFCCCRTNRRRRVMDYRPPAVRPELLGFYQERTPLYINCSEVTNVYSNGSYQLIYQNCTPLFVRSKQMHKRQRRGARRQRAQHQTLNPVAVDSETAIYVESSECGCEFLRSVALIRRRAEVMSRVVAREGARVCVRVSSQITIKHRKRFSCSGLRVFRFYETRSKCLV</sequence>
<dbReference type="PROSITE" id="PS50835">
    <property type="entry name" value="IG_LIKE"/>
    <property type="match status" value="1"/>
</dbReference>
<dbReference type="InterPro" id="IPR013106">
    <property type="entry name" value="Ig_V-set"/>
</dbReference>
<keyword evidence="3" id="KW-0732">Signal</keyword>
<dbReference type="Ensembl" id="ENSCCRT00000161313.1">
    <property type="protein sequence ID" value="ENSCCRP00000138424.1"/>
    <property type="gene ID" value="ENSCCRG00000014536.2"/>
</dbReference>
<evidence type="ECO:0000256" key="2">
    <source>
        <dbReference type="SAM" id="Phobius"/>
    </source>
</evidence>
<feature type="chain" id="PRO_5039888986" description="Ig-like domain-containing protein" evidence="3">
    <location>
        <begin position="23"/>
        <end position="615"/>
    </location>
</feature>
<dbReference type="InterPro" id="IPR003599">
    <property type="entry name" value="Ig_sub"/>
</dbReference>
<evidence type="ECO:0000313" key="6">
    <source>
        <dbReference type="Proteomes" id="UP001108240"/>
    </source>
</evidence>
<feature type="region of interest" description="Disordered" evidence="1">
    <location>
        <begin position="124"/>
        <end position="154"/>
    </location>
</feature>
<feature type="signal peptide" evidence="3">
    <location>
        <begin position="1"/>
        <end position="22"/>
    </location>
</feature>
<evidence type="ECO:0000256" key="1">
    <source>
        <dbReference type="SAM" id="MobiDB-lite"/>
    </source>
</evidence>
<dbReference type="InterPro" id="IPR013783">
    <property type="entry name" value="Ig-like_fold"/>
</dbReference>
<dbReference type="SUPFAM" id="SSF48726">
    <property type="entry name" value="Immunoglobulin"/>
    <property type="match status" value="4"/>
</dbReference>
<dbReference type="InterPro" id="IPR007110">
    <property type="entry name" value="Ig-like_dom"/>
</dbReference>
<reference evidence="5" key="1">
    <citation type="submission" date="2025-08" db="UniProtKB">
        <authorList>
            <consortium name="Ensembl"/>
        </authorList>
    </citation>
    <scope>IDENTIFICATION</scope>
</reference>
<name>A0A9J7ZZP0_CYPCA</name>
<reference evidence="5" key="2">
    <citation type="submission" date="2025-09" db="UniProtKB">
        <authorList>
            <consortium name="Ensembl"/>
        </authorList>
    </citation>
    <scope>IDENTIFICATION</scope>
</reference>
<accession>A0A9J7ZZP0</accession>
<dbReference type="OMA" id="VYTNGSY"/>
<keyword evidence="2" id="KW-1133">Transmembrane helix</keyword>
<evidence type="ECO:0000259" key="4">
    <source>
        <dbReference type="PROSITE" id="PS50835"/>
    </source>
</evidence>
<dbReference type="GeneTree" id="ENSGT00940000173371"/>
<dbReference type="Gene3D" id="2.60.40.10">
    <property type="entry name" value="Immunoglobulins"/>
    <property type="match status" value="3"/>
</dbReference>
<organism evidence="5 6">
    <name type="scientific">Cyprinus carpio carpio</name>
    <dbReference type="NCBI Taxonomy" id="630221"/>
    <lineage>
        <taxon>Eukaryota</taxon>
        <taxon>Metazoa</taxon>
        <taxon>Chordata</taxon>
        <taxon>Craniata</taxon>
        <taxon>Vertebrata</taxon>
        <taxon>Euteleostomi</taxon>
        <taxon>Actinopterygii</taxon>
        <taxon>Neopterygii</taxon>
        <taxon>Teleostei</taxon>
        <taxon>Ostariophysi</taxon>
        <taxon>Cypriniformes</taxon>
        <taxon>Cyprinidae</taxon>
        <taxon>Cyprininae</taxon>
        <taxon>Cyprinus</taxon>
    </lineage>
</organism>
<dbReference type="SMART" id="SM00409">
    <property type="entry name" value="IG"/>
    <property type="match status" value="3"/>
</dbReference>
<evidence type="ECO:0000256" key="3">
    <source>
        <dbReference type="SAM" id="SignalP"/>
    </source>
</evidence>